<reference evidence="6 7" key="1">
    <citation type="journal article" date="2018" name="J. Microbiol.">
        <title>Baekduia soli gen. nov., sp. nov., a novel bacterium isolated from the soil of Baekdu Mountain and proposal of a novel family name, Baekduiaceae fam. nov.</title>
        <authorList>
            <person name="An D.S."/>
            <person name="Siddiqi M.Z."/>
            <person name="Kim K.H."/>
            <person name="Yu H.S."/>
            <person name="Im W.T."/>
        </authorList>
    </citation>
    <scope>NUCLEOTIDE SEQUENCE [LARGE SCALE GENOMIC DNA]</scope>
    <source>
        <strain evidence="6 7">BR7-21</strain>
    </source>
</reference>
<feature type="transmembrane region" description="Helical" evidence="4">
    <location>
        <begin position="325"/>
        <end position="346"/>
    </location>
</feature>
<keyword evidence="4" id="KW-1133">Transmembrane helix</keyword>
<dbReference type="Proteomes" id="UP000321805">
    <property type="component" value="Chromosome"/>
</dbReference>
<keyword evidence="4" id="KW-0812">Transmembrane</keyword>
<dbReference type="PANTHER" id="PTHR43630">
    <property type="entry name" value="POLY-BETA-1,6-N-ACETYL-D-GLUCOSAMINE SYNTHASE"/>
    <property type="match status" value="1"/>
</dbReference>
<accession>A0A5B8U7N4</accession>
<evidence type="ECO:0000256" key="2">
    <source>
        <dbReference type="ARBA" id="ARBA00022676"/>
    </source>
</evidence>
<dbReference type="EMBL" id="CP042430">
    <property type="protein sequence ID" value="QEC49139.1"/>
    <property type="molecule type" value="Genomic_DNA"/>
</dbReference>
<dbReference type="AlphaFoldDB" id="A0A5B8U7N4"/>
<feature type="transmembrane region" description="Helical" evidence="4">
    <location>
        <begin position="12"/>
        <end position="31"/>
    </location>
</feature>
<dbReference type="PANTHER" id="PTHR43630:SF1">
    <property type="entry name" value="POLY-BETA-1,6-N-ACETYL-D-GLUCOSAMINE SYNTHASE"/>
    <property type="match status" value="1"/>
</dbReference>
<dbReference type="KEGG" id="bsol:FSW04_17180"/>
<protein>
    <submittedName>
        <fullName evidence="6">Glycosyltransferase family 2 protein</fullName>
    </submittedName>
</protein>
<evidence type="ECO:0000313" key="6">
    <source>
        <dbReference type="EMBL" id="QEC49139.1"/>
    </source>
</evidence>
<comment type="similarity">
    <text evidence="1">Belongs to the glycosyltransferase 2 family.</text>
</comment>
<dbReference type="GO" id="GO:0016757">
    <property type="term" value="F:glycosyltransferase activity"/>
    <property type="evidence" value="ECO:0007669"/>
    <property type="project" value="UniProtKB-KW"/>
</dbReference>
<name>A0A5B8U7N4_9ACTN</name>
<dbReference type="InterPro" id="IPR001173">
    <property type="entry name" value="Glyco_trans_2-like"/>
</dbReference>
<gene>
    <name evidence="6" type="ORF">FSW04_17180</name>
</gene>
<keyword evidence="4" id="KW-0472">Membrane</keyword>
<dbReference type="CDD" id="cd06439">
    <property type="entry name" value="CESA_like_1"/>
    <property type="match status" value="1"/>
</dbReference>
<keyword evidence="7" id="KW-1185">Reference proteome</keyword>
<dbReference type="OrthoDB" id="9797391at2"/>
<feature type="transmembrane region" description="Helical" evidence="4">
    <location>
        <begin position="299"/>
        <end position="319"/>
    </location>
</feature>
<evidence type="ECO:0000313" key="7">
    <source>
        <dbReference type="Proteomes" id="UP000321805"/>
    </source>
</evidence>
<dbReference type="Gene3D" id="3.90.550.10">
    <property type="entry name" value="Spore Coat Polysaccharide Biosynthesis Protein SpsA, Chain A"/>
    <property type="match status" value="1"/>
</dbReference>
<sequence>MTPRRPSHAAFWGGAALIGWTYAAFPLVILARARVRPRAFASGPVTPTVSIVIAAHNEQAAIGAKVANLLALDYPADRVEILIASDGSTDATVARAAEAAAGDGDRVRVLDLPRTGKAGVLNAAVAQATGDILVFSDANSMFAADALRELVAPFADEEVGGVAGDQRYLPDDGDLDGAASGERGYWDIDRRIKQAESDAGNVISATGAIYAIRRSLFREVPEGVTDDFTTSTGVIDQGRRLVFAPGAMAFEPVGSSASVEYGRKVRVMTRGLNAVLVRRALLDPRRHGFYALQLFSHKVLRRLMAVPLLVVFAATLRLARRSPLYGLAALAQGGVYGLGAAGLALGRHPAGRHRLLALPAYFCLVNLASLQALGNVLRGRTVNRWEPQREEET</sequence>
<keyword evidence="3 6" id="KW-0808">Transferase</keyword>
<evidence type="ECO:0000256" key="3">
    <source>
        <dbReference type="ARBA" id="ARBA00022679"/>
    </source>
</evidence>
<keyword evidence="2" id="KW-0328">Glycosyltransferase</keyword>
<proteinExistence type="inferred from homology"/>
<dbReference type="Pfam" id="PF00535">
    <property type="entry name" value="Glycos_transf_2"/>
    <property type="match status" value="1"/>
</dbReference>
<feature type="domain" description="Glycosyltransferase 2-like" evidence="5">
    <location>
        <begin position="50"/>
        <end position="219"/>
    </location>
</feature>
<evidence type="ECO:0000259" key="5">
    <source>
        <dbReference type="Pfam" id="PF00535"/>
    </source>
</evidence>
<dbReference type="InterPro" id="IPR029044">
    <property type="entry name" value="Nucleotide-diphossugar_trans"/>
</dbReference>
<organism evidence="6 7">
    <name type="scientific">Baekduia soli</name>
    <dbReference type="NCBI Taxonomy" id="496014"/>
    <lineage>
        <taxon>Bacteria</taxon>
        <taxon>Bacillati</taxon>
        <taxon>Actinomycetota</taxon>
        <taxon>Thermoleophilia</taxon>
        <taxon>Solirubrobacterales</taxon>
        <taxon>Baekduiaceae</taxon>
        <taxon>Baekduia</taxon>
    </lineage>
</organism>
<feature type="transmembrane region" description="Helical" evidence="4">
    <location>
        <begin position="358"/>
        <end position="377"/>
    </location>
</feature>
<evidence type="ECO:0000256" key="1">
    <source>
        <dbReference type="ARBA" id="ARBA00006739"/>
    </source>
</evidence>
<evidence type="ECO:0000256" key="4">
    <source>
        <dbReference type="SAM" id="Phobius"/>
    </source>
</evidence>
<dbReference type="RefSeq" id="WP_146921468.1">
    <property type="nucleotide sequence ID" value="NZ_CP042430.1"/>
</dbReference>
<dbReference type="SUPFAM" id="SSF53448">
    <property type="entry name" value="Nucleotide-diphospho-sugar transferases"/>
    <property type="match status" value="1"/>
</dbReference>